<dbReference type="Proteomes" id="UP001138768">
    <property type="component" value="Unassembled WGS sequence"/>
</dbReference>
<evidence type="ECO:0000313" key="3">
    <source>
        <dbReference type="Proteomes" id="UP001138768"/>
    </source>
</evidence>
<dbReference type="AlphaFoldDB" id="A0A9X0W5U4"/>
<dbReference type="SUPFAM" id="SSF46785">
    <property type="entry name" value="Winged helix' DNA-binding domain"/>
    <property type="match status" value="1"/>
</dbReference>
<accession>A0A9X0W5U4</accession>
<comment type="caution">
    <text evidence="2">The sequence shown here is derived from an EMBL/GenBank/DDBJ whole genome shotgun (WGS) entry which is preliminary data.</text>
</comment>
<name>A0A9X0W5U4_9GAMM</name>
<gene>
    <name evidence="2" type="ORF">CKO42_03490</name>
</gene>
<dbReference type="InterPro" id="IPR036388">
    <property type="entry name" value="WH-like_DNA-bd_sf"/>
</dbReference>
<dbReference type="EMBL" id="NRRY01000003">
    <property type="protein sequence ID" value="MBK1617529.1"/>
    <property type="molecule type" value="Genomic_DNA"/>
</dbReference>
<dbReference type="RefSeq" id="WP_200238899.1">
    <property type="nucleotide sequence ID" value="NZ_NRRY01000003.1"/>
</dbReference>
<reference evidence="2 3" key="1">
    <citation type="journal article" date="2020" name="Microorganisms">
        <title>Osmotic Adaptation and Compatible Solute Biosynthesis of Phototrophic Bacteria as Revealed from Genome Analyses.</title>
        <authorList>
            <person name="Imhoff J.F."/>
            <person name="Rahn T."/>
            <person name="Kunzel S."/>
            <person name="Keller A."/>
            <person name="Neulinger S.C."/>
        </authorList>
    </citation>
    <scope>NUCLEOTIDE SEQUENCE [LARGE SCALE GENOMIC DNA]</scope>
    <source>
        <strain evidence="2 3">DSM 25653</strain>
    </source>
</reference>
<feature type="domain" description="Transcriptional regulator HTH-type FeoC" evidence="1">
    <location>
        <begin position="2"/>
        <end position="71"/>
    </location>
</feature>
<dbReference type="Gene3D" id="1.10.10.10">
    <property type="entry name" value="Winged helix-like DNA-binding domain superfamily/Winged helix DNA-binding domain"/>
    <property type="match status" value="1"/>
</dbReference>
<dbReference type="InterPro" id="IPR036390">
    <property type="entry name" value="WH_DNA-bd_sf"/>
</dbReference>
<organism evidence="2 3">
    <name type="scientific">Lamprobacter modestohalophilus</name>
    <dbReference type="NCBI Taxonomy" id="1064514"/>
    <lineage>
        <taxon>Bacteria</taxon>
        <taxon>Pseudomonadati</taxon>
        <taxon>Pseudomonadota</taxon>
        <taxon>Gammaproteobacteria</taxon>
        <taxon>Chromatiales</taxon>
        <taxon>Chromatiaceae</taxon>
        <taxon>Lamprobacter</taxon>
    </lineage>
</organism>
<evidence type="ECO:0000259" key="1">
    <source>
        <dbReference type="Pfam" id="PF09012"/>
    </source>
</evidence>
<sequence length="75" mass="8414">MILSQLSQYITEHRRVSVQDMAHHFDADTDALRAMLEVLERKGRVRKLPVGGLCSSSGCSKCGLSPPELYEPIER</sequence>
<protein>
    <submittedName>
        <fullName evidence="2">Sugar metabolism transcriptional regulator</fullName>
    </submittedName>
</protein>
<proteinExistence type="predicted"/>
<dbReference type="InterPro" id="IPR015102">
    <property type="entry name" value="Tscrpt_reg_HTH_FeoC"/>
</dbReference>
<keyword evidence="3" id="KW-1185">Reference proteome</keyword>
<dbReference type="Pfam" id="PF09012">
    <property type="entry name" value="FeoC"/>
    <property type="match status" value="1"/>
</dbReference>
<evidence type="ECO:0000313" key="2">
    <source>
        <dbReference type="EMBL" id="MBK1617529.1"/>
    </source>
</evidence>